<dbReference type="GO" id="GO:0043565">
    <property type="term" value="F:sequence-specific DNA binding"/>
    <property type="evidence" value="ECO:0007669"/>
    <property type="project" value="TreeGrafter"/>
</dbReference>
<comment type="similarity">
    <text evidence="1">Belongs to the LysR transcriptional regulatory family.</text>
</comment>
<dbReference type="GO" id="GO:0006351">
    <property type="term" value="P:DNA-templated transcription"/>
    <property type="evidence" value="ECO:0007669"/>
    <property type="project" value="TreeGrafter"/>
</dbReference>
<reference evidence="6" key="1">
    <citation type="submission" date="2018-08" db="EMBL/GenBank/DDBJ databases">
        <authorList>
            <person name="Jin W."/>
            <person name="Wang H."/>
            <person name="Yang Y."/>
            <person name="Li M."/>
            <person name="Liu J."/>
        </authorList>
    </citation>
    <scope>NUCLEOTIDE SEQUENCE</scope>
    <source>
        <strain evidence="6">AESS21</strain>
    </source>
</reference>
<dbReference type="InterPro" id="IPR036388">
    <property type="entry name" value="WH-like_DNA-bd_sf"/>
</dbReference>
<dbReference type="EMBL" id="QTKU01000001">
    <property type="protein sequence ID" value="MBS8259457.1"/>
    <property type="molecule type" value="Genomic_DNA"/>
</dbReference>
<keyword evidence="4" id="KW-0804">Transcription</keyword>
<proteinExistence type="inferred from homology"/>
<evidence type="ECO:0000313" key="7">
    <source>
        <dbReference type="Proteomes" id="UP000705379"/>
    </source>
</evidence>
<dbReference type="SUPFAM" id="SSF53850">
    <property type="entry name" value="Periplasmic binding protein-like II"/>
    <property type="match status" value="1"/>
</dbReference>
<dbReference type="Proteomes" id="UP000705379">
    <property type="component" value="Unassembled WGS sequence"/>
</dbReference>
<dbReference type="InterPro" id="IPR036390">
    <property type="entry name" value="WH_DNA-bd_sf"/>
</dbReference>
<evidence type="ECO:0000256" key="4">
    <source>
        <dbReference type="ARBA" id="ARBA00023163"/>
    </source>
</evidence>
<sequence>MKNVSWDLYQDFIAVARKGGLSAAAAATNMSAATLGRRMLELEQGLGRALFRRSPGGYELTGDGNALLDHLKELEAAARKVDAWQGISTGNAVVRIAAGTWMAHLLSENFQALRTLRDDFRVDLRIGEQRAGLAFRENDIGIRAFAPDETNLASRRAGSVAYAAYRARNSADTTRDTWLAIGKDDAVSAYLRWPHENHHDKVTVTVNQPRNLKDLALAGAGIAVLPCLAGDLEPGLERAGPEITELRHQQWIVMNNDDRHRPEIRTVVSRLARLIKQHADLLAGARPSRSV</sequence>
<evidence type="ECO:0000256" key="2">
    <source>
        <dbReference type="ARBA" id="ARBA00023015"/>
    </source>
</evidence>
<dbReference type="InterPro" id="IPR000847">
    <property type="entry name" value="LysR_HTH_N"/>
</dbReference>
<keyword evidence="2" id="KW-0805">Transcription regulation</keyword>
<evidence type="ECO:0000256" key="3">
    <source>
        <dbReference type="ARBA" id="ARBA00023125"/>
    </source>
</evidence>
<feature type="domain" description="HTH lysR-type" evidence="5">
    <location>
        <begin position="12"/>
        <end position="61"/>
    </location>
</feature>
<protein>
    <submittedName>
        <fullName evidence="6">LysR family transcriptional regulator</fullName>
    </submittedName>
</protein>
<comment type="caution">
    <text evidence="6">The sequence shown here is derived from an EMBL/GenBank/DDBJ whole genome shotgun (WGS) entry which is preliminary data.</text>
</comment>
<dbReference type="InterPro" id="IPR005119">
    <property type="entry name" value="LysR_subst-bd"/>
</dbReference>
<dbReference type="Gene3D" id="1.10.10.10">
    <property type="entry name" value="Winged helix-like DNA-binding domain superfamily/Winged helix DNA-binding domain"/>
    <property type="match status" value="1"/>
</dbReference>
<dbReference type="AlphaFoldDB" id="A0A944CBF0"/>
<dbReference type="GO" id="GO:0003700">
    <property type="term" value="F:DNA-binding transcription factor activity"/>
    <property type="evidence" value="ECO:0007669"/>
    <property type="project" value="InterPro"/>
</dbReference>
<accession>A0A944CBF0</accession>
<dbReference type="SUPFAM" id="SSF46785">
    <property type="entry name" value="Winged helix' DNA-binding domain"/>
    <property type="match status" value="1"/>
</dbReference>
<dbReference type="PANTHER" id="PTHR30537:SF3">
    <property type="entry name" value="TRANSCRIPTIONAL REGULATORY PROTEIN"/>
    <property type="match status" value="1"/>
</dbReference>
<reference evidence="6" key="2">
    <citation type="journal article" date="2021" name="Microorganisms">
        <title>Bacterial Dimethylsulfoniopropionate Biosynthesis in the East China Sea.</title>
        <authorList>
            <person name="Liu J."/>
            <person name="Zhang Y."/>
            <person name="Liu J."/>
            <person name="Zhong H."/>
            <person name="Williams B.T."/>
            <person name="Zheng Y."/>
            <person name="Curson A.R.J."/>
            <person name="Sun C."/>
            <person name="Sun H."/>
            <person name="Song D."/>
            <person name="Wagner Mackenzie B."/>
            <person name="Bermejo Martinez A."/>
            <person name="Todd J.D."/>
            <person name="Zhang X.H."/>
        </authorList>
    </citation>
    <scope>NUCLEOTIDE SEQUENCE</scope>
    <source>
        <strain evidence="6">AESS21</strain>
    </source>
</reference>
<name>A0A944CBF0_9HYPH</name>
<organism evidence="6 7">
    <name type="scientific">Roseibium polysiphoniae</name>
    <dbReference type="NCBI Taxonomy" id="2571221"/>
    <lineage>
        <taxon>Bacteria</taxon>
        <taxon>Pseudomonadati</taxon>
        <taxon>Pseudomonadota</taxon>
        <taxon>Alphaproteobacteria</taxon>
        <taxon>Hyphomicrobiales</taxon>
        <taxon>Stappiaceae</taxon>
        <taxon>Roseibium</taxon>
    </lineage>
</organism>
<evidence type="ECO:0000313" key="6">
    <source>
        <dbReference type="EMBL" id="MBS8259457.1"/>
    </source>
</evidence>
<keyword evidence="3" id="KW-0238">DNA-binding</keyword>
<dbReference type="InterPro" id="IPR058163">
    <property type="entry name" value="LysR-type_TF_proteobact-type"/>
</dbReference>
<dbReference type="PROSITE" id="PS50931">
    <property type="entry name" value="HTH_LYSR"/>
    <property type="match status" value="1"/>
</dbReference>
<dbReference type="PANTHER" id="PTHR30537">
    <property type="entry name" value="HTH-TYPE TRANSCRIPTIONAL REGULATOR"/>
    <property type="match status" value="1"/>
</dbReference>
<dbReference type="RefSeq" id="WP_213215087.1">
    <property type="nucleotide sequence ID" value="NZ_QTKU01000001.1"/>
</dbReference>
<dbReference type="Pfam" id="PF00126">
    <property type="entry name" value="HTH_1"/>
    <property type="match status" value="1"/>
</dbReference>
<gene>
    <name evidence="6" type="ORF">DYI23_04415</name>
</gene>
<dbReference type="Gene3D" id="3.40.190.290">
    <property type="match status" value="1"/>
</dbReference>
<dbReference type="Pfam" id="PF03466">
    <property type="entry name" value="LysR_substrate"/>
    <property type="match status" value="1"/>
</dbReference>
<evidence type="ECO:0000256" key="1">
    <source>
        <dbReference type="ARBA" id="ARBA00009437"/>
    </source>
</evidence>
<evidence type="ECO:0000259" key="5">
    <source>
        <dbReference type="PROSITE" id="PS50931"/>
    </source>
</evidence>